<comment type="subcellular location">
    <subcellularLocation>
        <location evidence="2">Cell membrane</location>
        <topology evidence="2">Multi-pass membrane protein</topology>
    </subcellularLocation>
</comment>
<evidence type="ECO:0000256" key="8">
    <source>
        <dbReference type="ARBA" id="ARBA00022777"/>
    </source>
</evidence>
<dbReference type="CDD" id="cd00082">
    <property type="entry name" value="HisKA"/>
    <property type="match status" value="1"/>
</dbReference>
<accession>A0ABQ3ZD83</accession>
<feature type="transmembrane region" description="Helical" evidence="11">
    <location>
        <begin position="37"/>
        <end position="53"/>
    </location>
</feature>
<evidence type="ECO:0000256" key="2">
    <source>
        <dbReference type="ARBA" id="ARBA00004651"/>
    </source>
</evidence>
<dbReference type="SMART" id="SM00388">
    <property type="entry name" value="HisKA"/>
    <property type="match status" value="1"/>
</dbReference>
<dbReference type="PANTHER" id="PTHR44936:SF10">
    <property type="entry name" value="SENSOR PROTEIN RSTB"/>
    <property type="match status" value="1"/>
</dbReference>
<dbReference type="Proteomes" id="UP000637628">
    <property type="component" value="Unassembled WGS sequence"/>
</dbReference>
<keyword evidence="4" id="KW-1003">Cell membrane</keyword>
<dbReference type="EC" id="2.7.13.3" evidence="3"/>
<keyword evidence="11" id="KW-1133">Transmembrane helix</keyword>
<sequence length="356" mass="38321">MSAIASPSINRLLIGGWAAAAALWSLLMWIAPGKETVPFHFIWIALALVYGFTRWSTGEMVFALVAVAGVTGFIMVHHAASGQIGWEETSEVPLMMAVFGVMVWHVRRRNLAVAEVQRLAEMEQRRLELQQLLLRLASHELRTPITVARGYTELVRDAHPDPVTREDTDVVLDELDKLARITQRVVTLMQVEEPHPLRPGDVDRAVERIARRWRPSADRQWYASSDVGLAVINAERLEAAIDCLIENALKFTGPGDRIALTGTREPAGWQIEIADSGTGMTAEQVAALSSGRPIGHTGTGLGMAIVRSVLKALGGELHIHSTVGAGTVVTLAVPAAGPGLDTAAAPADLTVADPAA</sequence>
<dbReference type="PROSITE" id="PS50109">
    <property type="entry name" value="HIS_KIN"/>
    <property type="match status" value="1"/>
</dbReference>
<comment type="caution">
    <text evidence="13">The sequence shown here is derived from an EMBL/GenBank/DDBJ whole genome shotgun (WGS) entry which is preliminary data.</text>
</comment>
<dbReference type="EMBL" id="BOML01000089">
    <property type="protein sequence ID" value="GIE07774.1"/>
    <property type="molecule type" value="Genomic_DNA"/>
</dbReference>
<dbReference type="Pfam" id="PF02518">
    <property type="entry name" value="HATPase_c"/>
    <property type="match status" value="1"/>
</dbReference>
<dbReference type="PANTHER" id="PTHR44936">
    <property type="entry name" value="SENSOR PROTEIN CREC"/>
    <property type="match status" value="1"/>
</dbReference>
<feature type="domain" description="Histidine kinase" evidence="12">
    <location>
        <begin position="136"/>
        <end position="337"/>
    </location>
</feature>
<dbReference type="RefSeq" id="WP_203735610.1">
    <property type="nucleotide sequence ID" value="NZ_BAAATX010000047.1"/>
</dbReference>
<dbReference type="InterPro" id="IPR036097">
    <property type="entry name" value="HisK_dim/P_sf"/>
</dbReference>
<reference evidence="13 14" key="1">
    <citation type="submission" date="2021-01" db="EMBL/GenBank/DDBJ databases">
        <title>Whole genome shotgun sequence of Actinoplanes durhamensis NBRC 14914.</title>
        <authorList>
            <person name="Komaki H."/>
            <person name="Tamura T."/>
        </authorList>
    </citation>
    <scope>NUCLEOTIDE SEQUENCE [LARGE SCALE GENOMIC DNA]</scope>
    <source>
        <strain evidence="13 14">NBRC 14914</strain>
    </source>
</reference>
<keyword evidence="11" id="KW-0472">Membrane</keyword>
<evidence type="ECO:0000256" key="3">
    <source>
        <dbReference type="ARBA" id="ARBA00012438"/>
    </source>
</evidence>
<keyword evidence="14" id="KW-1185">Reference proteome</keyword>
<feature type="transmembrane region" description="Helical" evidence="11">
    <location>
        <begin position="60"/>
        <end position="80"/>
    </location>
</feature>
<dbReference type="InterPro" id="IPR003661">
    <property type="entry name" value="HisK_dim/P_dom"/>
</dbReference>
<dbReference type="InterPro" id="IPR005467">
    <property type="entry name" value="His_kinase_dom"/>
</dbReference>
<evidence type="ECO:0000313" key="13">
    <source>
        <dbReference type="EMBL" id="GIE07774.1"/>
    </source>
</evidence>
<dbReference type="InterPro" id="IPR036890">
    <property type="entry name" value="HATPase_C_sf"/>
</dbReference>
<evidence type="ECO:0000256" key="5">
    <source>
        <dbReference type="ARBA" id="ARBA00022553"/>
    </source>
</evidence>
<dbReference type="PRINTS" id="PR00344">
    <property type="entry name" value="BCTRLSENSOR"/>
</dbReference>
<keyword evidence="7" id="KW-0547">Nucleotide-binding</keyword>
<evidence type="ECO:0000313" key="14">
    <source>
        <dbReference type="Proteomes" id="UP000637628"/>
    </source>
</evidence>
<dbReference type="Gene3D" id="1.10.287.130">
    <property type="match status" value="1"/>
</dbReference>
<evidence type="ECO:0000256" key="10">
    <source>
        <dbReference type="ARBA" id="ARBA00023012"/>
    </source>
</evidence>
<organism evidence="13 14">
    <name type="scientific">Paractinoplanes durhamensis</name>
    <dbReference type="NCBI Taxonomy" id="113563"/>
    <lineage>
        <taxon>Bacteria</taxon>
        <taxon>Bacillati</taxon>
        <taxon>Actinomycetota</taxon>
        <taxon>Actinomycetes</taxon>
        <taxon>Micromonosporales</taxon>
        <taxon>Micromonosporaceae</taxon>
        <taxon>Paractinoplanes</taxon>
    </lineage>
</organism>
<evidence type="ECO:0000259" key="12">
    <source>
        <dbReference type="PROSITE" id="PS50109"/>
    </source>
</evidence>
<dbReference type="InterPro" id="IPR004358">
    <property type="entry name" value="Sig_transdc_His_kin-like_C"/>
</dbReference>
<keyword evidence="10" id="KW-0902">Two-component regulatory system</keyword>
<evidence type="ECO:0000256" key="6">
    <source>
        <dbReference type="ARBA" id="ARBA00022679"/>
    </source>
</evidence>
<gene>
    <name evidence="13" type="ORF">Adu01nite_91240</name>
</gene>
<dbReference type="Gene3D" id="3.30.565.10">
    <property type="entry name" value="Histidine kinase-like ATPase, C-terminal domain"/>
    <property type="match status" value="1"/>
</dbReference>
<keyword evidence="5" id="KW-0597">Phosphoprotein</keyword>
<dbReference type="SUPFAM" id="SSF55874">
    <property type="entry name" value="ATPase domain of HSP90 chaperone/DNA topoisomerase II/histidine kinase"/>
    <property type="match status" value="1"/>
</dbReference>
<dbReference type="InterPro" id="IPR050980">
    <property type="entry name" value="2C_sensor_his_kinase"/>
</dbReference>
<keyword evidence="8" id="KW-0418">Kinase</keyword>
<dbReference type="Pfam" id="PF00512">
    <property type="entry name" value="HisKA"/>
    <property type="match status" value="1"/>
</dbReference>
<keyword evidence="11" id="KW-0812">Transmembrane</keyword>
<dbReference type="InterPro" id="IPR003594">
    <property type="entry name" value="HATPase_dom"/>
</dbReference>
<evidence type="ECO:0000256" key="11">
    <source>
        <dbReference type="SAM" id="Phobius"/>
    </source>
</evidence>
<protein>
    <recommendedName>
        <fullName evidence="3">histidine kinase</fullName>
        <ecNumber evidence="3">2.7.13.3</ecNumber>
    </recommendedName>
</protein>
<evidence type="ECO:0000256" key="1">
    <source>
        <dbReference type="ARBA" id="ARBA00000085"/>
    </source>
</evidence>
<proteinExistence type="predicted"/>
<dbReference type="SMART" id="SM00387">
    <property type="entry name" value="HATPase_c"/>
    <property type="match status" value="1"/>
</dbReference>
<comment type="catalytic activity">
    <reaction evidence="1">
        <text>ATP + protein L-histidine = ADP + protein N-phospho-L-histidine.</text>
        <dbReference type="EC" id="2.7.13.3"/>
    </reaction>
</comment>
<feature type="transmembrane region" description="Helical" evidence="11">
    <location>
        <begin position="12"/>
        <end position="31"/>
    </location>
</feature>
<evidence type="ECO:0000256" key="9">
    <source>
        <dbReference type="ARBA" id="ARBA00022840"/>
    </source>
</evidence>
<evidence type="ECO:0000256" key="7">
    <source>
        <dbReference type="ARBA" id="ARBA00022741"/>
    </source>
</evidence>
<dbReference type="SUPFAM" id="SSF47384">
    <property type="entry name" value="Homodimeric domain of signal transducing histidine kinase"/>
    <property type="match status" value="1"/>
</dbReference>
<name>A0ABQ3ZD83_9ACTN</name>
<keyword evidence="9" id="KW-0067">ATP-binding</keyword>
<keyword evidence="6" id="KW-0808">Transferase</keyword>
<evidence type="ECO:0000256" key="4">
    <source>
        <dbReference type="ARBA" id="ARBA00022475"/>
    </source>
</evidence>